<dbReference type="InterPro" id="IPR036390">
    <property type="entry name" value="WH_DNA-bd_sf"/>
</dbReference>
<dbReference type="PROSITE" id="PS50931">
    <property type="entry name" value="HTH_LYSR"/>
    <property type="match status" value="1"/>
</dbReference>
<dbReference type="RefSeq" id="WP_077168952.1">
    <property type="nucleotide sequence ID" value="NZ_LFZS01000003.1"/>
</dbReference>
<dbReference type="Pfam" id="PF03466">
    <property type="entry name" value="LysR_substrate"/>
    <property type="match status" value="1"/>
</dbReference>
<keyword evidence="2" id="KW-0805">Transcription regulation</keyword>
<evidence type="ECO:0000313" key="6">
    <source>
        <dbReference type="EMBL" id="ONN55553.1"/>
    </source>
</evidence>
<evidence type="ECO:0000256" key="1">
    <source>
        <dbReference type="ARBA" id="ARBA00009437"/>
    </source>
</evidence>
<dbReference type="Proteomes" id="UP000189376">
    <property type="component" value="Unassembled WGS sequence"/>
</dbReference>
<keyword evidence="7" id="KW-1185">Reference proteome</keyword>
<dbReference type="SUPFAM" id="SSF46785">
    <property type="entry name" value="Winged helix' DNA-binding domain"/>
    <property type="match status" value="1"/>
</dbReference>
<organism evidence="6 7">
    <name type="scientific">Acinetobacter genomosp. 33YU</name>
    <dbReference type="NCBI Taxonomy" id="1675530"/>
    <lineage>
        <taxon>Bacteria</taxon>
        <taxon>Pseudomonadati</taxon>
        <taxon>Pseudomonadota</taxon>
        <taxon>Gammaproteobacteria</taxon>
        <taxon>Moraxellales</taxon>
        <taxon>Moraxellaceae</taxon>
        <taxon>Acinetobacter</taxon>
    </lineage>
</organism>
<comment type="similarity">
    <text evidence="1">Belongs to the LysR transcriptional regulatory family.</text>
</comment>
<feature type="domain" description="HTH lysR-type" evidence="5">
    <location>
        <begin position="5"/>
        <end position="62"/>
    </location>
</feature>
<name>A0A1V2V0G0_9GAMM</name>
<dbReference type="Pfam" id="PF00126">
    <property type="entry name" value="HTH_1"/>
    <property type="match status" value="1"/>
</dbReference>
<evidence type="ECO:0000256" key="2">
    <source>
        <dbReference type="ARBA" id="ARBA00023015"/>
    </source>
</evidence>
<dbReference type="SUPFAM" id="SSF53850">
    <property type="entry name" value="Periplasmic binding protein-like II"/>
    <property type="match status" value="1"/>
</dbReference>
<evidence type="ECO:0000259" key="5">
    <source>
        <dbReference type="PROSITE" id="PS50931"/>
    </source>
</evidence>
<accession>A0A1V2V0G0</accession>
<evidence type="ECO:0000313" key="7">
    <source>
        <dbReference type="Proteomes" id="UP000189376"/>
    </source>
</evidence>
<dbReference type="GO" id="GO:0003700">
    <property type="term" value="F:DNA-binding transcription factor activity"/>
    <property type="evidence" value="ECO:0007669"/>
    <property type="project" value="InterPro"/>
</dbReference>
<dbReference type="PANTHER" id="PTHR30126">
    <property type="entry name" value="HTH-TYPE TRANSCRIPTIONAL REGULATOR"/>
    <property type="match status" value="1"/>
</dbReference>
<gene>
    <name evidence="6" type="ORF">AC058_06905</name>
</gene>
<dbReference type="AlphaFoldDB" id="A0A1V2V0G0"/>
<comment type="caution">
    <text evidence="6">The sequence shown here is derived from an EMBL/GenBank/DDBJ whole genome shotgun (WGS) entry which is preliminary data.</text>
</comment>
<dbReference type="CDD" id="cd05466">
    <property type="entry name" value="PBP2_LTTR_substrate"/>
    <property type="match status" value="1"/>
</dbReference>
<dbReference type="EMBL" id="LFZS01000003">
    <property type="protein sequence ID" value="ONN55553.1"/>
    <property type="molecule type" value="Genomic_DNA"/>
</dbReference>
<keyword evidence="4" id="KW-0804">Transcription</keyword>
<protein>
    <submittedName>
        <fullName evidence="6">Cell density-dependent motility repressor</fullName>
    </submittedName>
</protein>
<dbReference type="PANTHER" id="PTHR30126:SF2">
    <property type="entry name" value="HTH-TYPE TRANSCRIPTIONAL REGULATOR YJIE"/>
    <property type="match status" value="1"/>
</dbReference>
<keyword evidence="3" id="KW-0238">DNA-binding</keyword>
<sequence length="298" mass="34314">MIQNIELKWLYDLIILEKYRNFTIASDIRNISQSSLSRRIQALESSLGFEVFDRETSPLQLTEKGKLFVLHARNLLDDFEFNIDRIKGDNHVRSKVTIASAHSLAGYIFPKILGNLKNYQEKIFHVEAINVNETVDSLKNGQCDFIASFYDDDLMNPQFLCHKLFSAKLYLVTAPNHLGRPKYSLEDASVPLMNYTDDSYMGKKVNKFLQEHHSDKFETNFVSSMSLLLKDMIKGGYGVGWLPDYSIEEELEKNQLLIVPLKDSVLSVDIYLYRSSARLNTASESLWNFMKAIDWTIA</sequence>
<proteinExistence type="inferred from homology"/>
<evidence type="ECO:0000256" key="4">
    <source>
        <dbReference type="ARBA" id="ARBA00023163"/>
    </source>
</evidence>
<dbReference type="GO" id="GO:0000976">
    <property type="term" value="F:transcription cis-regulatory region binding"/>
    <property type="evidence" value="ECO:0007669"/>
    <property type="project" value="TreeGrafter"/>
</dbReference>
<dbReference type="InterPro" id="IPR036388">
    <property type="entry name" value="WH-like_DNA-bd_sf"/>
</dbReference>
<dbReference type="Gene3D" id="1.10.10.10">
    <property type="entry name" value="Winged helix-like DNA-binding domain superfamily/Winged helix DNA-binding domain"/>
    <property type="match status" value="1"/>
</dbReference>
<dbReference type="Gene3D" id="3.40.190.10">
    <property type="entry name" value="Periplasmic binding protein-like II"/>
    <property type="match status" value="2"/>
</dbReference>
<dbReference type="InterPro" id="IPR005119">
    <property type="entry name" value="LysR_subst-bd"/>
</dbReference>
<dbReference type="PRINTS" id="PR00039">
    <property type="entry name" value="HTHLYSR"/>
</dbReference>
<evidence type="ECO:0000256" key="3">
    <source>
        <dbReference type="ARBA" id="ARBA00023125"/>
    </source>
</evidence>
<reference evidence="6 7" key="1">
    <citation type="submission" date="2015-07" db="EMBL/GenBank/DDBJ databases">
        <title>Acinetobacter yuneri, a novel member of Acinetobacter calcoaceticus-Acinetobacter baumannii complex isolated from clinical specimen.</title>
        <authorList>
            <person name="Yu Y."/>
        </authorList>
    </citation>
    <scope>NUCLEOTIDE SEQUENCE [LARGE SCALE GENOMIC DNA]</scope>
    <source>
        <strain evidence="6 7">A362</strain>
    </source>
</reference>
<dbReference type="InterPro" id="IPR000847">
    <property type="entry name" value="LysR_HTH_N"/>
</dbReference>